<reference evidence="1" key="1">
    <citation type="journal article" date="2015" name="Nature">
        <title>Complex archaea that bridge the gap between prokaryotes and eukaryotes.</title>
        <authorList>
            <person name="Spang A."/>
            <person name="Saw J.H."/>
            <person name="Jorgensen S.L."/>
            <person name="Zaremba-Niedzwiedzka K."/>
            <person name="Martijn J."/>
            <person name="Lind A.E."/>
            <person name="van Eijk R."/>
            <person name="Schleper C."/>
            <person name="Guy L."/>
            <person name="Ettema T.J."/>
        </authorList>
    </citation>
    <scope>NUCLEOTIDE SEQUENCE</scope>
</reference>
<organism evidence="1">
    <name type="scientific">marine sediment metagenome</name>
    <dbReference type="NCBI Taxonomy" id="412755"/>
    <lineage>
        <taxon>unclassified sequences</taxon>
        <taxon>metagenomes</taxon>
        <taxon>ecological metagenomes</taxon>
    </lineage>
</organism>
<feature type="non-terminal residue" evidence="1">
    <location>
        <position position="51"/>
    </location>
</feature>
<gene>
    <name evidence="1" type="ORF">LCGC14_2636770</name>
</gene>
<dbReference type="AlphaFoldDB" id="A0A0F8ZYK2"/>
<proteinExistence type="predicted"/>
<comment type="caution">
    <text evidence="1">The sequence shown here is derived from an EMBL/GenBank/DDBJ whole genome shotgun (WGS) entry which is preliminary data.</text>
</comment>
<accession>A0A0F8ZYK2</accession>
<dbReference type="EMBL" id="LAZR01045366">
    <property type="protein sequence ID" value="KKK99037.1"/>
    <property type="molecule type" value="Genomic_DNA"/>
</dbReference>
<protein>
    <submittedName>
        <fullName evidence="1">Uncharacterized protein</fullName>
    </submittedName>
</protein>
<sequence>MIYNNLEYEQRVDKFYVNQICKCRKLALQASFCLFWSQATYYVTQMEKKEK</sequence>
<name>A0A0F8ZYK2_9ZZZZ</name>
<evidence type="ECO:0000313" key="1">
    <source>
        <dbReference type="EMBL" id="KKK99037.1"/>
    </source>
</evidence>